<accession>Q65U23</accession>
<dbReference type="EMBL" id="AE016827">
    <property type="protein sequence ID" value="AAU37537.1"/>
    <property type="molecule type" value="Genomic_DNA"/>
</dbReference>
<protein>
    <submittedName>
        <fullName evidence="1">Uncharacterized protein</fullName>
    </submittedName>
</protein>
<organism evidence="1 2">
    <name type="scientific">Mannheimia succiniciproducens (strain KCTC 0769BP / MBEL55E)</name>
    <dbReference type="NCBI Taxonomy" id="221988"/>
    <lineage>
        <taxon>Bacteria</taxon>
        <taxon>Pseudomonadati</taxon>
        <taxon>Pseudomonadota</taxon>
        <taxon>Gammaproteobacteria</taxon>
        <taxon>Pasteurellales</taxon>
        <taxon>Pasteurellaceae</taxon>
        <taxon>Basfia</taxon>
    </lineage>
</organism>
<gene>
    <name evidence="1" type="ordered locus">MS0930</name>
</gene>
<dbReference type="KEGG" id="msu:MS0930"/>
<reference evidence="1 2" key="1">
    <citation type="journal article" date="2004" name="Nat. Biotechnol.">
        <title>The genome sequence of the capnophilic rumen bacterium Mannheimia succiniciproducens.</title>
        <authorList>
            <person name="Hong S.H."/>
            <person name="Kim J.S."/>
            <person name="Lee S.Y."/>
            <person name="In Y.H."/>
            <person name="Choi S.S."/>
            <person name="Rih J.-K."/>
            <person name="Kim C.H."/>
            <person name="Jeong H."/>
            <person name="Hur C.G."/>
            <person name="Kim J.J."/>
        </authorList>
    </citation>
    <scope>NUCLEOTIDE SEQUENCE [LARGE SCALE GENOMIC DNA]</scope>
    <source>
        <strain evidence="2">KCTC 0769BP / MBEL55E</strain>
    </source>
</reference>
<dbReference type="HOGENOM" id="CLU_3185544_0_0_6"/>
<dbReference type="Proteomes" id="UP000000607">
    <property type="component" value="Chromosome"/>
</dbReference>
<dbReference type="AlphaFoldDB" id="Q65U23"/>
<keyword evidence="2" id="KW-1185">Reference proteome</keyword>
<proteinExistence type="predicted"/>
<dbReference type="STRING" id="221988.MS0930"/>
<name>Q65U23_MANSM</name>
<evidence type="ECO:0000313" key="1">
    <source>
        <dbReference type="EMBL" id="AAU37537.1"/>
    </source>
</evidence>
<evidence type="ECO:0000313" key="2">
    <source>
        <dbReference type="Proteomes" id="UP000000607"/>
    </source>
</evidence>
<sequence>MCSSSHKENKFVKIYISSGKFICQMAKVLLFISPFKIPEQNLEVLC</sequence>